<organism evidence="3 4">
    <name type="scientific">Dinoponera quadriceps</name>
    <name type="common">South American ant</name>
    <dbReference type="NCBI Taxonomy" id="609295"/>
    <lineage>
        <taxon>Eukaryota</taxon>
        <taxon>Metazoa</taxon>
        <taxon>Ecdysozoa</taxon>
        <taxon>Arthropoda</taxon>
        <taxon>Hexapoda</taxon>
        <taxon>Insecta</taxon>
        <taxon>Pterygota</taxon>
        <taxon>Neoptera</taxon>
        <taxon>Endopterygota</taxon>
        <taxon>Hymenoptera</taxon>
        <taxon>Apocrita</taxon>
        <taxon>Aculeata</taxon>
        <taxon>Formicoidea</taxon>
        <taxon>Formicidae</taxon>
        <taxon>Ponerinae</taxon>
        <taxon>Ponerini</taxon>
        <taxon>Dinoponera</taxon>
    </lineage>
</organism>
<dbReference type="KEGG" id="dqu:106750672"/>
<dbReference type="OrthoDB" id="429813at2759"/>
<dbReference type="InterPro" id="IPR013120">
    <property type="entry name" value="FAR_NAD-bd"/>
</dbReference>
<keyword evidence="3" id="KW-1185">Reference proteome</keyword>
<dbReference type="GeneID" id="106750672"/>
<keyword evidence="1" id="KW-0443">Lipid metabolism</keyword>
<dbReference type="GO" id="GO:0035336">
    <property type="term" value="P:long-chain fatty-acyl-CoA metabolic process"/>
    <property type="evidence" value="ECO:0007669"/>
    <property type="project" value="TreeGrafter"/>
</dbReference>
<accession>A0A6P3Y8G4</accession>
<comment type="catalytic activity">
    <reaction evidence="1">
        <text>a long-chain fatty acyl-CoA + 2 NADPH + 2 H(+) = a long-chain primary fatty alcohol + 2 NADP(+) + CoA</text>
        <dbReference type="Rhea" id="RHEA:52716"/>
        <dbReference type="ChEBI" id="CHEBI:15378"/>
        <dbReference type="ChEBI" id="CHEBI:57287"/>
        <dbReference type="ChEBI" id="CHEBI:57783"/>
        <dbReference type="ChEBI" id="CHEBI:58349"/>
        <dbReference type="ChEBI" id="CHEBI:77396"/>
        <dbReference type="ChEBI" id="CHEBI:83139"/>
        <dbReference type="EC" id="1.2.1.84"/>
    </reaction>
</comment>
<dbReference type="PANTHER" id="PTHR11011">
    <property type="entry name" value="MALE STERILITY PROTEIN 2-RELATED"/>
    <property type="match status" value="1"/>
</dbReference>
<dbReference type="Proteomes" id="UP000515204">
    <property type="component" value="Unplaced"/>
</dbReference>
<keyword evidence="1" id="KW-0444">Lipid biosynthesis</keyword>
<sequence length="100" mass="11095">MFQCDVICAKDISDYNTSNMANCGKSNVTIRPTPIQTFYASQSIFITRVSLGTGFLGKILIEKLLRSCPDVSKIYLMVCSKKNKSAATRLDEIFETPSSE</sequence>
<evidence type="ECO:0000313" key="3">
    <source>
        <dbReference type="Proteomes" id="UP000515204"/>
    </source>
</evidence>
<dbReference type="Pfam" id="PF07993">
    <property type="entry name" value="NAD_binding_4"/>
    <property type="match status" value="1"/>
</dbReference>
<evidence type="ECO:0000313" key="4">
    <source>
        <dbReference type="RefSeq" id="XP_014486658.1"/>
    </source>
</evidence>
<dbReference type="EC" id="1.2.1.84" evidence="1"/>
<dbReference type="GO" id="GO:0080019">
    <property type="term" value="F:alcohol-forming very long-chain fatty acyl-CoA reductase activity"/>
    <property type="evidence" value="ECO:0007669"/>
    <property type="project" value="InterPro"/>
</dbReference>
<evidence type="ECO:0000259" key="2">
    <source>
        <dbReference type="Pfam" id="PF07993"/>
    </source>
</evidence>
<dbReference type="GO" id="GO:0005777">
    <property type="term" value="C:peroxisome"/>
    <property type="evidence" value="ECO:0007669"/>
    <property type="project" value="TreeGrafter"/>
</dbReference>
<name>A0A6P3Y8G4_DINQU</name>
<comment type="function">
    <text evidence="1">Catalyzes the reduction of fatty acyl-CoA to fatty alcohols.</text>
</comment>
<dbReference type="RefSeq" id="XP_014486658.1">
    <property type="nucleotide sequence ID" value="XM_014631172.1"/>
</dbReference>
<comment type="similarity">
    <text evidence="1">Belongs to the fatty acyl-CoA reductase family.</text>
</comment>
<dbReference type="AlphaFoldDB" id="A0A6P3Y8G4"/>
<dbReference type="Gene3D" id="3.40.50.720">
    <property type="entry name" value="NAD(P)-binding Rossmann-like Domain"/>
    <property type="match status" value="1"/>
</dbReference>
<keyword evidence="1" id="KW-0521">NADP</keyword>
<proteinExistence type="inferred from homology"/>
<dbReference type="PANTHER" id="PTHR11011:SF60">
    <property type="entry name" value="FATTY ACYL-COA REDUCTASE-RELATED"/>
    <property type="match status" value="1"/>
</dbReference>
<protein>
    <recommendedName>
        <fullName evidence="1">Fatty acyl-CoA reductase</fullName>
        <ecNumber evidence="1">1.2.1.84</ecNumber>
    </recommendedName>
</protein>
<gene>
    <name evidence="4" type="primary">LOC106750672</name>
</gene>
<reference evidence="4" key="1">
    <citation type="submission" date="2025-08" db="UniProtKB">
        <authorList>
            <consortium name="RefSeq"/>
        </authorList>
    </citation>
    <scope>IDENTIFICATION</scope>
</reference>
<dbReference type="GO" id="GO:0102965">
    <property type="term" value="F:alcohol-forming long-chain fatty acyl-CoA reductase activity"/>
    <property type="evidence" value="ECO:0007669"/>
    <property type="project" value="UniProtKB-EC"/>
</dbReference>
<dbReference type="InterPro" id="IPR026055">
    <property type="entry name" value="FAR"/>
</dbReference>
<evidence type="ECO:0000256" key="1">
    <source>
        <dbReference type="RuleBase" id="RU363097"/>
    </source>
</evidence>
<keyword evidence="1" id="KW-0560">Oxidoreductase</keyword>
<feature type="domain" description="Thioester reductase (TE)" evidence="2">
    <location>
        <begin position="52"/>
        <end position="96"/>
    </location>
</feature>